<protein>
    <submittedName>
        <fullName evidence="1">Replication inhibitor</fullName>
    </submittedName>
</protein>
<reference evidence="1" key="1">
    <citation type="journal article" date="2021" name="Proc. Natl. Acad. Sci. U.S.A.">
        <title>A Catalog of Tens of Thousands of Viruses from Human Metagenomes Reveals Hidden Associations with Chronic Diseases.</title>
        <authorList>
            <person name="Tisza M.J."/>
            <person name="Buck C.B."/>
        </authorList>
    </citation>
    <scope>NUCLEOTIDE SEQUENCE</scope>
    <source>
        <strain evidence="1">CtDXu9</strain>
    </source>
</reference>
<name>A0A8S5VCZ1_9CAUD</name>
<proteinExistence type="predicted"/>
<sequence length="215" mass="25443">MSEHLFLYRIKDSDDRDCCAYVDAAGPKFECNHYFSSINICGSCYFGGEFPEYEEIETILTKDEYEEIISFNIFIKAFDYGITKGDSRYRAGIKLIDSIKHIYDKLKSDEAFAFFEDIQKSEMEYLKEEYNLSDRNIEEIFNEYAEDFRDRSIVSCVYDNSEEAGREEAWQLGYVKDDDPISSKYFDYEKFGEDLVEDDEYFMELCDGRVVRLSY</sequence>
<accession>A0A8S5VCZ1</accession>
<organism evidence="1">
    <name type="scientific">Siphoviridae sp. ctDXu9</name>
    <dbReference type="NCBI Taxonomy" id="2825387"/>
    <lineage>
        <taxon>Viruses</taxon>
        <taxon>Duplodnaviria</taxon>
        <taxon>Heunggongvirae</taxon>
        <taxon>Uroviricota</taxon>
        <taxon>Caudoviricetes</taxon>
    </lineage>
</organism>
<dbReference type="EMBL" id="BK016244">
    <property type="protein sequence ID" value="DAG04544.1"/>
    <property type="molecule type" value="Genomic_DNA"/>
</dbReference>
<evidence type="ECO:0000313" key="1">
    <source>
        <dbReference type="EMBL" id="DAG04544.1"/>
    </source>
</evidence>